<evidence type="ECO:0000313" key="6">
    <source>
        <dbReference type="Proteomes" id="UP000028488"/>
    </source>
</evidence>
<reference evidence="2 6" key="1">
    <citation type="submission" date="2014-07" db="EMBL/GenBank/DDBJ databases">
        <title>Genome Sequence of Rhodococcus opacus Strain R7, a Biodegrader of Mono- and Polycyclic Aromatic Hydrocarbons.</title>
        <authorList>
            <person name="Di Gennaro P."/>
            <person name="Zampolli J."/>
            <person name="Presti I."/>
            <person name="Cappelletti M."/>
            <person name="D'Ursi P."/>
            <person name="Orro A."/>
            <person name="Mezzelani A."/>
            <person name="Milanesi L."/>
        </authorList>
    </citation>
    <scope>NUCLEOTIDE SEQUENCE [LARGE SCALE GENOMIC DNA]</scope>
    <source>
        <strain evidence="2 6">R7</strain>
    </source>
</reference>
<sequence>MLGIMLGLGGAAIGLGIGVMALGVGLLLSDATIKHDVGELPD</sequence>
<organism evidence="2 6">
    <name type="scientific">Rhodococcus opacus</name>
    <name type="common">Nocardia opaca</name>
    <dbReference type="NCBI Taxonomy" id="37919"/>
    <lineage>
        <taxon>Bacteria</taxon>
        <taxon>Bacillati</taxon>
        <taxon>Actinomycetota</taxon>
        <taxon>Actinomycetes</taxon>
        <taxon>Mycobacteriales</taxon>
        <taxon>Nocardiaceae</taxon>
        <taxon>Rhodococcus</taxon>
    </lineage>
</organism>
<dbReference type="EMBL" id="JAPWIS010000007">
    <property type="protein sequence ID" value="MCZ4585010.1"/>
    <property type="molecule type" value="Genomic_DNA"/>
</dbReference>
<feature type="transmembrane region" description="Helical" evidence="1">
    <location>
        <begin position="6"/>
        <end position="28"/>
    </location>
</feature>
<dbReference type="RefSeq" id="WP_009478066.1">
    <property type="nucleotide sequence ID" value="NZ_CAJUXZ010000001.1"/>
</dbReference>
<evidence type="ECO:0000256" key="1">
    <source>
        <dbReference type="SAM" id="Phobius"/>
    </source>
</evidence>
<reference evidence="3 7" key="2">
    <citation type="submission" date="2014-07" db="EMBL/GenBank/DDBJ databases">
        <authorList>
            <person name="Zhang J.E."/>
            <person name="Yang H."/>
            <person name="Guo J."/>
            <person name="Deng Z."/>
            <person name="Luo H."/>
            <person name="Luo M."/>
            <person name="Zhao B."/>
        </authorList>
    </citation>
    <scope>NUCLEOTIDE SEQUENCE [LARGE SCALE GENOMIC DNA]</scope>
    <source>
        <strain evidence="3 7">1CP</strain>
    </source>
</reference>
<evidence type="ECO:0000313" key="2">
    <source>
        <dbReference type="EMBL" id="AII06040.1"/>
    </source>
</evidence>
<proteinExistence type="predicted"/>
<evidence type="ECO:0000313" key="7">
    <source>
        <dbReference type="Proteomes" id="UP000186108"/>
    </source>
</evidence>
<dbReference type="Proteomes" id="UP001231166">
    <property type="component" value="Chromosome"/>
</dbReference>
<name>A0A076EIK9_RHOOP</name>
<dbReference type="Proteomes" id="UP000186108">
    <property type="component" value="Chromosome"/>
</dbReference>
<keyword evidence="1" id="KW-0472">Membrane</keyword>
<dbReference type="GeneID" id="75736661"/>
<reference evidence="5" key="4">
    <citation type="submission" date="2023-07" db="EMBL/GenBank/DDBJ databases">
        <title>Genomic analysis of Rhodococcus opacus VOC-14 with glycol ethers degradation activity.</title>
        <authorList>
            <person name="Narkevich D.A."/>
            <person name="Hlushen A.M."/>
            <person name="Akhremchuk A.E."/>
            <person name="Sikolenko M.A."/>
            <person name="Valentovich L.N."/>
        </authorList>
    </citation>
    <scope>NUCLEOTIDE SEQUENCE</scope>
    <source>
        <strain evidence="5">VOC-14</strain>
    </source>
</reference>
<evidence type="ECO:0000313" key="8">
    <source>
        <dbReference type="Proteomes" id="UP001066327"/>
    </source>
</evidence>
<dbReference type="AlphaFoldDB" id="A0A076EIK9"/>
<keyword evidence="1" id="KW-0812">Transmembrane</keyword>
<dbReference type="Proteomes" id="UP001066327">
    <property type="component" value="Unassembled WGS sequence"/>
</dbReference>
<dbReference type="EMBL" id="CP130953">
    <property type="protein sequence ID" value="WLF48707.1"/>
    <property type="molecule type" value="Genomic_DNA"/>
</dbReference>
<evidence type="ECO:0000313" key="5">
    <source>
        <dbReference type="EMBL" id="WLF48707.1"/>
    </source>
</evidence>
<reference evidence="4" key="3">
    <citation type="submission" date="2022-12" db="EMBL/GenBank/DDBJ databases">
        <authorList>
            <person name="Krivoruchko A.V."/>
            <person name="Elkin A."/>
        </authorList>
    </citation>
    <scope>NUCLEOTIDE SEQUENCE</scope>
    <source>
        <strain evidence="4">IEGM 249</strain>
    </source>
</reference>
<protein>
    <submittedName>
        <fullName evidence="2 3">Membrane protein</fullName>
    </submittedName>
</protein>
<dbReference type="EMBL" id="CP009111">
    <property type="protein sequence ID" value="ANS26024.1"/>
    <property type="molecule type" value="Genomic_DNA"/>
</dbReference>
<dbReference type="Proteomes" id="UP000028488">
    <property type="component" value="Chromosome"/>
</dbReference>
<gene>
    <name evidence="2" type="ORF">EP51_16110</name>
    <name evidence="4" type="ORF">O4328_15100</name>
    <name evidence="5" type="ORF">Q5707_06860</name>
    <name evidence="3" type="ORF">R1CP_06500</name>
</gene>
<dbReference type="EMBL" id="CP008947">
    <property type="protein sequence ID" value="AII06040.1"/>
    <property type="molecule type" value="Genomic_DNA"/>
</dbReference>
<keyword evidence="8" id="KW-1185">Reference proteome</keyword>
<evidence type="ECO:0000313" key="4">
    <source>
        <dbReference type="EMBL" id="MCZ4585010.1"/>
    </source>
</evidence>
<keyword evidence="1" id="KW-1133">Transmembrane helix</keyword>
<evidence type="ECO:0000313" key="3">
    <source>
        <dbReference type="EMBL" id="ANS26024.1"/>
    </source>
</evidence>
<accession>A0A076EIK9</accession>